<protein>
    <submittedName>
        <fullName evidence="4">RES domain-containing protein</fullName>
    </submittedName>
</protein>
<dbReference type="AlphaFoldDB" id="A0A061CZ37"/>
<reference evidence="7 8" key="2">
    <citation type="submission" date="2018-06" db="EMBL/GenBank/DDBJ databases">
        <authorList>
            <consortium name="Pathogen Informatics"/>
            <person name="Doyle S."/>
        </authorList>
    </citation>
    <scope>NUCLEOTIDE SEQUENCE [LARGE SCALE GENOMIC DNA]</scope>
    <source>
        <strain evidence="4 8">NCTC10692</strain>
        <strain evidence="5 7">NCTC10860</strain>
    </source>
</reference>
<dbReference type="Pfam" id="PF08808">
    <property type="entry name" value="RES"/>
    <property type="match status" value="1"/>
</dbReference>
<organism evidence="4 8">
    <name type="scientific">Ectopseudomonas oleovorans</name>
    <name type="common">Pseudomonas oleovorans</name>
    <dbReference type="NCBI Taxonomy" id="301"/>
    <lineage>
        <taxon>Bacteria</taxon>
        <taxon>Pseudomonadati</taxon>
        <taxon>Pseudomonadota</taxon>
        <taxon>Gammaproteobacteria</taxon>
        <taxon>Pseudomonadales</taxon>
        <taxon>Pseudomonadaceae</taxon>
        <taxon>Ectopseudomonas</taxon>
    </lineage>
</organism>
<feature type="domain" description="RES" evidence="1">
    <location>
        <begin position="70"/>
        <end position="207"/>
    </location>
</feature>
<evidence type="ECO:0000313" key="8">
    <source>
        <dbReference type="Proteomes" id="UP000255303"/>
    </source>
</evidence>
<keyword evidence="6" id="KW-1185">Reference proteome</keyword>
<dbReference type="InterPro" id="IPR014914">
    <property type="entry name" value="RES_dom"/>
</dbReference>
<dbReference type="Proteomes" id="UP000272833">
    <property type="component" value="Unassembled WGS sequence"/>
</dbReference>
<dbReference type="RefSeq" id="WP_003462580.1">
    <property type="nucleotide sequence ID" value="NZ_FNZC01000049.1"/>
</dbReference>
<dbReference type="Proteomes" id="UP000254084">
    <property type="component" value="Unassembled WGS sequence"/>
</dbReference>
<accession>A0A061CZ37</accession>
<dbReference type="EMBL" id="UGUV01000002">
    <property type="protein sequence ID" value="SUD50026.1"/>
    <property type="molecule type" value="Genomic_DNA"/>
</dbReference>
<name>A0A061CZ37_ECTOL</name>
<reference evidence="3 9" key="3">
    <citation type="submission" date="2018-10" db="EMBL/GenBank/DDBJ databases">
        <title>Transmission dynamics of multidrug resistant bacteria on intensive care unit surfaces.</title>
        <authorList>
            <person name="D'Souza A.W."/>
            <person name="Potter R.F."/>
            <person name="Wallace M."/>
            <person name="Shupe A."/>
            <person name="Patel S."/>
            <person name="Sun S."/>
            <person name="Gul D."/>
            <person name="Kwon J.H."/>
            <person name="Andleeb S."/>
            <person name="Burnham C.-A.D."/>
            <person name="Dantas G."/>
        </authorList>
    </citation>
    <scope>NUCLEOTIDE SEQUENCE [LARGE SCALE GENOMIC DNA]</scope>
    <source>
        <strain evidence="3 9">PO_271</strain>
    </source>
</reference>
<dbReference type="Proteomes" id="UP000255303">
    <property type="component" value="Unassembled WGS sequence"/>
</dbReference>
<evidence type="ECO:0000259" key="1">
    <source>
        <dbReference type="SMART" id="SM00953"/>
    </source>
</evidence>
<dbReference type="Proteomes" id="UP000244052">
    <property type="component" value="Unassembled WGS sequence"/>
</dbReference>
<evidence type="ECO:0000313" key="3">
    <source>
        <dbReference type="EMBL" id="RRW38289.1"/>
    </source>
</evidence>
<reference evidence="2 6" key="1">
    <citation type="submission" date="2018-04" db="EMBL/GenBank/DDBJ databases">
        <title>Pseudomonas sp. nov., isolated from mangrove soil.</title>
        <authorList>
            <person name="Chen C."/>
        </authorList>
    </citation>
    <scope>NUCLEOTIDE SEQUENCE [LARGE SCALE GENOMIC DNA]</scope>
    <source>
        <strain evidence="2 6">JCM 14246</strain>
    </source>
</reference>
<dbReference type="EMBL" id="QASO01000084">
    <property type="protein sequence ID" value="PTU78434.1"/>
    <property type="molecule type" value="Genomic_DNA"/>
</dbReference>
<evidence type="ECO:0000313" key="5">
    <source>
        <dbReference type="EMBL" id="SUD59160.1"/>
    </source>
</evidence>
<sequence length="250" mass="28506">MDIWQLCDGERQVRPLRGKLLRMVESQAQVATLQLVDNLAEQTLLEELLESSKPPLPEAAEPLHYLLKTPFRYPPLRWGSRFGRVHEPSLFYAAQRLQTAMAEAAYYRFVLWNGMVVPPPSGRILSEHSTFEARYRVEHGIQLQQSPFAQHDALLAHPSDYSVPQRLGTSMRAAGIQAFEYRSARCPDGGSNVALYVPAAFVEKRPRNLTAWLCETTSEYVAFKHAQTPDQPRLFHWEQFLVQGQLPHPA</sequence>
<dbReference type="GeneID" id="300414804"/>
<evidence type="ECO:0000313" key="6">
    <source>
        <dbReference type="Proteomes" id="UP000244052"/>
    </source>
</evidence>
<gene>
    <name evidence="2" type="ORF">DBO86_14135</name>
    <name evidence="3" type="ORF">EGJ44_04095</name>
    <name evidence="4" type="ORF">NCTC10692_00412</name>
    <name evidence="5" type="ORF">NCTC10860_01430</name>
</gene>
<accession>A0A2T5PL66</accession>
<evidence type="ECO:0000313" key="9">
    <source>
        <dbReference type="Proteomes" id="UP000272833"/>
    </source>
</evidence>
<accession>A0A379JNV2</accession>
<evidence type="ECO:0000313" key="4">
    <source>
        <dbReference type="EMBL" id="SUD50026.1"/>
    </source>
</evidence>
<proteinExistence type="predicted"/>
<dbReference type="EMBL" id="UGUW01000004">
    <property type="protein sequence ID" value="SUD59160.1"/>
    <property type="molecule type" value="Genomic_DNA"/>
</dbReference>
<evidence type="ECO:0000313" key="7">
    <source>
        <dbReference type="Proteomes" id="UP000254084"/>
    </source>
</evidence>
<evidence type="ECO:0000313" key="2">
    <source>
        <dbReference type="EMBL" id="PTU78434.1"/>
    </source>
</evidence>
<dbReference type="SMART" id="SM00953">
    <property type="entry name" value="RES"/>
    <property type="match status" value="1"/>
</dbReference>
<dbReference type="EMBL" id="RHRS01000007">
    <property type="protein sequence ID" value="RRW38289.1"/>
    <property type="molecule type" value="Genomic_DNA"/>
</dbReference>